<dbReference type="NCBIfam" id="NF001911">
    <property type="entry name" value="PRK00685.1"/>
    <property type="match status" value="1"/>
</dbReference>
<dbReference type="Proteomes" id="UP001239909">
    <property type="component" value="Unassembled WGS sequence"/>
</dbReference>
<evidence type="ECO:0000256" key="2">
    <source>
        <dbReference type="HAMAP-Rule" id="MF_00457"/>
    </source>
</evidence>
<comment type="caution">
    <text evidence="4">The sequence shown here is derived from an EMBL/GenBank/DDBJ whole genome shotgun (WGS) entry which is preliminary data.</text>
</comment>
<evidence type="ECO:0000256" key="1">
    <source>
        <dbReference type="ARBA" id="ARBA00022801"/>
    </source>
</evidence>
<dbReference type="Gene3D" id="3.60.15.10">
    <property type="entry name" value="Ribonuclease Z/Hydroxyacylglutathione hydrolase-like"/>
    <property type="match status" value="1"/>
</dbReference>
<organism evidence="4 5">
    <name type="scientific">Paralimibaculum aggregatum</name>
    <dbReference type="NCBI Taxonomy" id="3036245"/>
    <lineage>
        <taxon>Bacteria</taxon>
        <taxon>Pseudomonadati</taxon>
        <taxon>Pseudomonadota</taxon>
        <taxon>Alphaproteobacteria</taxon>
        <taxon>Rhodobacterales</taxon>
        <taxon>Paracoccaceae</taxon>
        <taxon>Paralimibaculum</taxon>
    </lineage>
</organism>
<evidence type="ECO:0000313" key="4">
    <source>
        <dbReference type="EMBL" id="GMG81902.1"/>
    </source>
</evidence>
<evidence type="ECO:0000313" key="5">
    <source>
        <dbReference type="Proteomes" id="UP001239909"/>
    </source>
</evidence>
<feature type="domain" description="Metallo-beta-lactamase" evidence="3">
    <location>
        <begin position="7"/>
        <end position="197"/>
    </location>
</feature>
<dbReference type="HAMAP" id="MF_00457">
    <property type="entry name" value="UPF0173"/>
    <property type="match status" value="1"/>
</dbReference>
<evidence type="ECO:0000259" key="3">
    <source>
        <dbReference type="SMART" id="SM00849"/>
    </source>
</evidence>
<dbReference type="InterPro" id="IPR022877">
    <property type="entry name" value="UPF0173"/>
</dbReference>
<dbReference type="GO" id="GO:0016787">
    <property type="term" value="F:hydrolase activity"/>
    <property type="evidence" value="ECO:0007669"/>
    <property type="project" value="UniProtKB-KW"/>
</dbReference>
<keyword evidence="5" id="KW-1185">Reference proteome</keyword>
<accession>A0ABQ6LEY6</accession>
<protein>
    <recommendedName>
        <fullName evidence="2">UPF0173 metal-dependent hydrolase LNKW23_11150</fullName>
    </recommendedName>
</protein>
<keyword evidence="1 2" id="KW-0378">Hydrolase</keyword>
<dbReference type="Pfam" id="PF13483">
    <property type="entry name" value="Lactamase_B_3"/>
    <property type="match status" value="1"/>
</dbReference>
<dbReference type="EMBL" id="BSYI01000006">
    <property type="protein sequence ID" value="GMG81902.1"/>
    <property type="molecule type" value="Genomic_DNA"/>
</dbReference>
<dbReference type="InterPro" id="IPR036866">
    <property type="entry name" value="RibonucZ/Hydroxyglut_hydro"/>
</dbReference>
<dbReference type="SMART" id="SM00849">
    <property type="entry name" value="Lactamase_B"/>
    <property type="match status" value="1"/>
</dbReference>
<gene>
    <name evidence="4" type="ORF">LNKW23_11150</name>
</gene>
<reference evidence="4 5" key="1">
    <citation type="submission" date="2023-04" db="EMBL/GenBank/DDBJ databases">
        <title>Marinoamorphus aggregata gen. nov., sp. Nov., isolate from tissue of brittle star Ophioplocus japonicus.</title>
        <authorList>
            <person name="Kawano K."/>
            <person name="Sawayama S."/>
            <person name="Nakagawa S."/>
        </authorList>
    </citation>
    <scope>NUCLEOTIDE SEQUENCE [LARGE SCALE GENOMIC DNA]</scope>
    <source>
        <strain evidence="4 5">NKW23</strain>
    </source>
</reference>
<proteinExistence type="inferred from homology"/>
<dbReference type="RefSeq" id="WP_285670637.1">
    <property type="nucleotide sequence ID" value="NZ_BSYI01000006.1"/>
</dbReference>
<comment type="similarity">
    <text evidence="2">Belongs to the UPF0173 family.</text>
</comment>
<dbReference type="PANTHER" id="PTHR43546">
    <property type="entry name" value="UPF0173 METAL-DEPENDENT HYDROLASE MJ1163-RELATED"/>
    <property type="match status" value="1"/>
</dbReference>
<sequence length="231" mass="24197">MKITWLGHAGFRIETGSEVLLLDPWLRGNPAFDEARFDEAIAGATHVLVTHGHGDHASTVPEIARATGAAVVGIYDWVSWMSAAEGFEGIGMNKGGTVSLGSTRATMVNAVHSSSVAGPGGQPVYAGAEAGYVLSAGETVLYIAGDTDVMADMGIIAELHAPTHAILPIGGHFTMDAERAAFACRRFFAFRGVIPSHYKTFPLLAQSAEAFARLVAPVPVHAPGVMESVEI</sequence>
<name>A0ABQ6LEY6_9RHOB</name>
<dbReference type="InterPro" id="IPR050114">
    <property type="entry name" value="UPF0173_UPF0282_UlaG_hydrolase"/>
</dbReference>
<dbReference type="InterPro" id="IPR001279">
    <property type="entry name" value="Metallo-B-lactamas"/>
</dbReference>
<dbReference type="SUPFAM" id="SSF56281">
    <property type="entry name" value="Metallo-hydrolase/oxidoreductase"/>
    <property type="match status" value="1"/>
</dbReference>
<dbReference type="PANTHER" id="PTHR43546:SF3">
    <property type="entry name" value="UPF0173 METAL-DEPENDENT HYDROLASE MJ1163"/>
    <property type="match status" value="1"/>
</dbReference>